<dbReference type="AlphaFoldDB" id="A0A9E7AB01"/>
<geneLocation type="plasmid" evidence="1 2">
    <name>pD</name>
</geneLocation>
<protein>
    <submittedName>
        <fullName evidence="1">DUF1419 domain-containing protein</fullName>
    </submittedName>
</protein>
<proteinExistence type="predicted"/>
<keyword evidence="1" id="KW-0614">Plasmid</keyword>
<dbReference type="KEGG" id="apol:K9D25_24365"/>
<name>A0A9E7AB01_9HYPH</name>
<dbReference type="Pfam" id="PF07215">
    <property type="entry name" value="DUF1419"/>
    <property type="match status" value="1"/>
</dbReference>
<dbReference type="InterPro" id="IPR009862">
    <property type="entry name" value="DUF1419"/>
</dbReference>
<reference evidence="1" key="1">
    <citation type="submission" date="2021-09" db="EMBL/GenBank/DDBJ databases">
        <title>Network and meta-omics reveal the key degrader and cooperation patterns in an efficient 1,4-dioxane-degrading microbial community.</title>
        <authorList>
            <person name="Dai C."/>
        </authorList>
    </citation>
    <scope>NUCLEOTIDE SEQUENCE</scope>
    <source>
        <strain evidence="1">ZM13</strain>
        <plasmid evidence="1">pD</plasmid>
    </source>
</reference>
<evidence type="ECO:0000313" key="2">
    <source>
        <dbReference type="Proteomes" id="UP000831684"/>
    </source>
</evidence>
<sequence length="200" mass="23480">MNLPPVRKVFEGVADRRQMFRMFDRHAQRPNRWQGDDSALFRGEWFEIGQLEHDYMFDVLPPLWMRGDTFAMREFLTGSITSVFLSLTIDGRVRYFHGYCDLSDPRSPDGLKAVITERESRPAKAMTREERLEHIWSATNDDYRGYADWRFPHAARGKRIVIVYRQDRGRDFKLLDQLTDAEIGAKLPVHLRYLPDAIAA</sequence>
<dbReference type="EMBL" id="CP083243">
    <property type="protein sequence ID" value="UOK73924.1"/>
    <property type="molecule type" value="Genomic_DNA"/>
</dbReference>
<evidence type="ECO:0000313" key="1">
    <source>
        <dbReference type="EMBL" id="UOK73924.1"/>
    </source>
</evidence>
<gene>
    <name evidence="1" type="ORF">K9D25_24365</name>
</gene>
<dbReference type="Proteomes" id="UP000831684">
    <property type="component" value="Plasmid pD"/>
</dbReference>
<organism evidence="1 2">
    <name type="scientific">Ancylobacter polymorphus</name>
    <dbReference type="NCBI Taxonomy" id="223390"/>
    <lineage>
        <taxon>Bacteria</taxon>
        <taxon>Pseudomonadati</taxon>
        <taxon>Pseudomonadota</taxon>
        <taxon>Alphaproteobacteria</taxon>
        <taxon>Hyphomicrobiales</taxon>
        <taxon>Xanthobacteraceae</taxon>
        <taxon>Ancylobacter</taxon>
    </lineage>
</organism>
<accession>A0A9E7AB01</accession>
<dbReference type="RefSeq" id="WP_244451492.1">
    <property type="nucleotide sequence ID" value="NZ_CP083243.1"/>
</dbReference>